<keyword evidence="14" id="KW-1185">Reference proteome</keyword>
<feature type="chain" id="PRO_5045706250" description="Syndecan/Neurexin domain-containing protein" evidence="11">
    <location>
        <begin position="26"/>
        <end position="232"/>
    </location>
</feature>
<comment type="similarity">
    <text evidence="2">Belongs to the syndecan proteoglycan family.</text>
</comment>
<evidence type="ECO:0000256" key="8">
    <source>
        <dbReference type="ARBA" id="ARBA00023207"/>
    </source>
</evidence>
<evidence type="ECO:0000256" key="4">
    <source>
        <dbReference type="ARBA" id="ARBA00022974"/>
    </source>
</evidence>
<evidence type="ECO:0000256" key="11">
    <source>
        <dbReference type="SAM" id="SignalP"/>
    </source>
</evidence>
<keyword evidence="3 10" id="KW-0812">Transmembrane</keyword>
<keyword evidence="6 10" id="KW-0472">Membrane</keyword>
<reference evidence="13 14" key="1">
    <citation type="submission" date="2022-05" db="EMBL/GenBank/DDBJ databases">
        <authorList>
            <consortium name="Genoscope - CEA"/>
            <person name="William W."/>
        </authorList>
    </citation>
    <scope>NUCLEOTIDE SEQUENCE [LARGE SCALE GENOMIC DNA]</scope>
</reference>
<feature type="compositionally biased region" description="Polar residues" evidence="9">
    <location>
        <begin position="136"/>
        <end position="155"/>
    </location>
</feature>
<evidence type="ECO:0000256" key="7">
    <source>
        <dbReference type="ARBA" id="ARBA00023180"/>
    </source>
</evidence>
<feature type="compositionally biased region" description="Low complexity" evidence="9">
    <location>
        <begin position="66"/>
        <end position="75"/>
    </location>
</feature>
<keyword evidence="7" id="KW-0325">Glycoprotein</keyword>
<dbReference type="PANTHER" id="PTHR10915">
    <property type="entry name" value="SYNDECAN"/>
    <property type="match status" value="1"/>
</dbReference>
<comment type="caution">
    <text evidence="13">The sequence shown here is derived from an EMBL/GenBank/DDBJ whole genome shotgun (WGS) entry which is preliminary data.</text>
</comment>
<dbReference type="PANTHER" id="PTHR10915:SF1">
    <property type="entry name" value="SYNDECAN"/>
    <property type="match status" value="1"/>
</dbReference>
<protein>
    <recommendedName>
        <fullName evidence="12">Syndecan/Neurexin domain-containing protein</fullName>
    </recommendedName>
</protein>
<feature type="compositionally biased region" description="Acidic residues" evidence="9">
    <location>
        <begin position="55"/>
        <end position="65"/>
    </location>
</feature>
<dbReference type="Pfam" id="PF01034">
    <property type="entry name" value="Syndecan"/>
    <property type="match status" value="1"/>
</dbReference>
<evidence type="ECO:0000256" key="1">
    <source>
        <dbReference type="ARBA" id="ARBA00004479"/>
    </source>
</evidence>
<feature type="domain" description="Syndecan/Neurexin" evidence="12">
    <location>
        <begin position="177"/>
        <end position="216"/>
    </location>
</feature>
<dbReference type="EMBL" id="CALNXK010000072">
    <property type="protein sequence ID" value="CAH3144059.1"/>
    <property type="molecule type" value="Genomic_DNA"/>
</dbReference>
<evidence type="ECO:0000256" key="10">
    <source>
        <dbReference type="SAM" id="Phobius"/>
    </source>
</evidence>
<proteinExistence type="inferred from homology"/>
<feature type="region of interest" description="Disordered" evidence="9">
    <location>
        <begin position="35"/>
        <end position="165"/>
    </location>
</feature>
<feature type="compositionally biased region" description="Low complexity" evidence="9">
    <location>
        <begin position="87"/>
        <end position="105"/>
    </location>
</feature>
<dbReference type="Proteomes" id="UP001159405">
    <property type="component" value="Unassembled WGS sequence"/>
</dbReference>
<dbReference type="InterPro" id="IPR027789">
    <property type="entry name" value="Syndecan/Neurexin_dom"/>
</dbReference>
<keyword evidence="8" id="KW-0357">Heparan sulfate</keyword>
<keyword evidence="5 10" id="KW-1133">Transmembrane helix</keyword>
<organism evidence="13 14">
    <name type="scientific">Porites lobata</name>
    <dbReference type="NCBI Taxonomy" id="104759"/>
    <lineage>
        <taxon>Eukaryota</taxon>
        <taxon>Metazoa</taxon>
        <taxon>Cnidaria</taxon>
        <taxon>Anthozoa</taxon>
        <taxon>Hexacorallia</taxon>
        <taxon>Scleractinia</taxon>
        <taxon>Fungiina</taxon>
        <taxon>Poritidae</taxon>
        <taxon>Porites</taxon>
    </lineage>
</organism>
<comment type="subcellular location">
    <subcellularLocation>
        <location evidence="1">Membrane</location>
        <topology evidence="1">Single-pass type I membrane protein</topology>
    </subcellularLocation>
</comment>
<name>A0ABN8PHJ6_9CNID</name>
<feature type="signal peptide" evidence="11">
    <location>
        <begin position="1"/>
        <end position="25"/>
    </location>
</feature>
<evidence type="ECO:0000313" key="14">
    <source>
        <dbReference type="Proteomes" id="UP001159405"/>
    </source>
</evidence>
<keyword evidence="4" id="KW-0654">Proteoglycan</keyword>
<feature type="transmembrane region" description="Helical" evidence="10">
    <location>
        <begin position="179"/>
        <end position="199"/>
    </location>
</feature>
<evidence type="ECO:0000256" key="5">
    <source>
        <dbReference type="ARBA" id="ARBA00022989"/>
    </source>
</evidence>
<evidence type="ECO:0000256" key="9">
    <source>
        <dbReference type="SAM" id="MobiDB-lite"/>
    </source>
</evidence>
<evidence type="ECO:0000313" key="13">
    <source>
        <dbReference type="EMBL" id="CAH3144059.1"/>
    </source>
</evidence>
<accession>A0ABN8PHJ6</accession>
<sequence>MAYKSLLFVCYALWFSMFSSHHTMADDLDGLINIDEDDSGPQKESTVINERVESADGEEDGEDDYSGSVMSDESGSGSGDGGDETTTDPSIVDVTVVSPSVTSTTEMDNEITEGTSKSSEESENVDENMYGGGVNTVRNNFATKDSTGQSPNAEAQGQGGKGGKDMVGEKVPKVLTTEVIAAVVVGAVCAVILIAFLVYRLRKRDEGSYALSDGGYKDTYKLQADTGKEAFV</sequence>
<keyword evidence="11" id="KW-0732">Signal</keyword>
<evidence type="ECO:0000256" key="3">
    <source>
        <dbReference type="ARBA" id="ARBA00022692"/>
    </source>
</evidence>
<dbReference type="InterPro" id="IPR001050">
    <property type="entry name" value="Syndecan"/>
</dbReference>
<gene>
    <name evidence="13" type="ORF">PLOB_00043733</name>
</gene>
<evidence type="ECO:0000256" key="2">
    <source>
        <dbReference type="ARBA" id="ARBA00005343"/>
    </source>
</evidence>
<evidence type="ECO:0000256" key="6">
    <source>
        <dbReference type="ARBA" id="ARBA00023136"/>
    </source>
</evidence>
<evidence type="ECO:0000259" key="12">
    <source>
        <dbReference type="Pfam" id="PF01034"/>
    </source>
</evidence>